<feature type="region of interest" description="Disordered" evidence="1">
    <location>
        <begin position="1"/>
        <end position="25"/>
    </location>
</feature>
<dbReference type="EMBL" id="JABFOF010000004">
    <property type="protein sequence ID" value="KAG2399550.1"/>
    <property type="molecule type" value="Genomic_DNA"/>
</dbReference>
<evidence type="ECO:0000256" key="1">
    <source>
        <dbReference type="SAM" id="MobiDB-lite"/>
    </source>
</evidence>
<evidence type="ECO:0000313" key="3">
    <source>
        <dbReference type="Proteomes" id="UP000743370"/>
    </source>
</evidence>
<name>A0A8T0KHV3_PHAAN</name>
<evidence type="ECO:0000313" key="2">
    <source>
        <dbReference type="EMBL" id="KAG2399550.1"/>
    </source>
</evidence>
<sequence length="103" mass="12064">MKNRNIATDNVGYSRGGKKSSRNNTVQYYECEKDDHIKPDCQDLKNRQKINTNVEEESNLCFIASSAHYDEDNDDDFESEPIEVKYDLLLDAFQEIHREAMRL</sequence>
<dbReference type="AlphaFoldDB" id="A0A8T0KHV3"/>
<organism evidence="2 3">
    <name type="scientific">Phaseolus angularis</name>
    <name type="common">Azuki bean</name>
    <name type="synonym">Vigna angularis</name>
    <dbReference type="NCBI Taxonomy" id="3914"/>
    <lineage>
        <taxon>Eukaryota</taxon>
        <taxon>Viridiplantae</taxon>
        <taxon>Streptophyta</taxon>
        <taxon>Embryophyta</taxon>
        <taxon>Tracheophyta</taxon>
        <taxon>Spermatophyta</taxon>
        <taxon>Magnoliopsida</taxon>
        <taxon>eudicotyledons</taxon>
        <taxon>Gunneridae</taxon>
        <taxon>Pentapetalae</taxon>
        <taxon>rosids</taxon>
        <taxon>fabids</taxon>
        <taxon>Fabales</taxon>
        <taxon>Fabaceae</taxon>
        <taxon>Papilionoideae</taxon>
        <taxon>50 kb inversion clade</taxon>
        <taxon>NPAAA clade</taxon>
        <taxon>indigoferoid/millettioid clade</taxon>
        <taxon>Phaseoleae</taxon>
        <taxon>Vigna</taxon>
    </lineage>
</organism>
<evidence type="ECO:0008006" key="4">
    <source>
        <dbReference type="Google" id="ProtNLM"/>
    </source>
</evidence>
<accession>A0A8T0KHV3</accession>
<gene>
    <name evidence="2" type="ORF">HKW66_Vig0105970</name>
</gene>
<protein>
    <recommendedName>
        <fullName evidence="4">CCHC-type domain-containing protein</fullName>
    </recommendedName>
</protein>
<reference evidence="2 3" key="1">
    <citation type="submission" date="2020-05" db="EMBL/GenBank/DDBJ databases">
        <title>Vigna angularis (adzuki bean) Var. LongXiaoDou No. 4 denovo assembly.</title>
        <authorList>
            <person name="Xiang H."/>
        </authorList>
    </citation>
    <scope>NUCLEOTIDE SEQUENCE [LARGE SCALE GENOMIC DNA]</scope>
    <source>
        <tissue evidence="2">Leaf</tissue>
    </source>
</reference>
<comment type="caution">
    <text evidence="2">The sequence shown here is derived from an EMBL/GenBank/DDBJ whole genome shotgun (WGS) entry which is preliminary data.</text>
</comment>
<proteinExistence type="predicted"/>
<dbReference type="Proteomes" id="UP000743370">
    <property type="component" value="Unassembled WGS sequence"/>
</dbReference>